<comment type="caution">
    <text evidence="2">The sequence shown here is derived from an EMBL/GenBank/DDBJ whole genome shotgun (WGS) entry which is preliminary data.</text>
</comment>
<evidence type="ECO:0000313" key="3">
    <source>
        <dbReference type="Proteomes" id="UP001499910"/>
    </source>
</evidence>
<accession>A0ABP9LK04</accession>
<organism evidence="2 3">
    <name type="scientific">[Roseibacterium] beibuensis</name>
    <dbReference type="NCBI Taxonomy" id="1193142"/>
    <lineage>
        <taxon>Bacteria</taxon>
        <taxon>Pseudomonadati</taxon>
        <taxon>Pseudomonadota</taxon>
        <taxon>Alphaproteobacteria</taxon>
        <taxon>Rhodobacterales</taxon>
        <taxon>Roseobacteraceae</taxon>
        <taxon>Roseicyclus</taxon>
    </lineage>
</organism>
<keyword evidence="1" id="KW-0472">Membrane</keyword>
<evidence type="ECO:0008006" key="4">
    <source>
        <dbReference type="Google" id="ProtNLM"/>
    </source>
</evidence>
<evidence type="ECO:0000256" key="1">
    <source>
        <dbReference type="SAM" id="Phobius"/>
    </source>
</evidence>
<name>A0ABP9LK04_9RHOB</name>
<keyword evidence="1" id="KW-0812">Transmembrane</keyword>
<reference evidence="3" key="1">
    <citation type="journal article" date="2019" name="Int. J. Syst. Evol. Microbiol.">
        <title>The Global Catalogue of Microorganisms (GCM) 10K type strain sequencing project: providing services to taxonomists for standard genome sequencing and annotation.</title>
        <authorList>
            <consortium name="The Broad Institute Genomics Platform"/>
            <consortium name="The Broad Institute Genome Sequencing Center for Infectious Disease"/>
            <person name="Wu L."/>
            <person name="Ma J."/>
        </authorList>
    </citation>
    <scope>NUCLEOTIDE SEQUENCE [LARGE SCALE GENOMIC DNA]</scope>
    <source>
        <strain evidence="3">JCM 18015</strain>
    </source>
</reference>
<feature type="transmembrane region" description="Helical" evidence="1">
    <location>
        <begin position="41"/>
        <end position="63"/>
    </location>
</feature>
<gene>
    <name evidence="2" type="ORF">GCM10023209_33220</name>
</gene>
<keyword evidence="3" id="KW-1185">Reference proteome</keyword>
<keyword evidence="1" id="KW-1133">Transmembrane helix</keyword>
<protein>
    <recommendedName>
        <fullName evidence="4">Auxin efflux carrier</fullName>
    </recommendedName>
</protein>
<sequence length="64" mass="6678">MTLAVPCLIFTAPMQPLQMVTPVAVTSSLLAVRYRVEAEAVAGLVVVSTSMACAALPITLSFLL</sequence>
<dbReference type="RefSeq" id="WP_259553358.1">
    <property type="nucleotide sequence ID" value="NZ_BAABHW010000006.1"/>
</dbReference>
<proteinExistence type="predicted"/>
<evidence type="ECO:0000313" key="2">
    <source>
        <dbReference type="EMBL" id="GAA5080115.1"/>
    </source>
</evidence>
<dbReference type="EMBL" id="BAABHW010000006">
    <property type="protein sequence ID" value="GAA5080115.1"/>
    <property type="molecule type" value="Genomic_DNA"/>
</dbReference>
<dbReference type="Proteomes" id="UP001499910">
    <property type="component" value="Unassembled WGS sequence"/>
</dbReference>